<dbReference type="Proteomes" id="UP000663841">
    <property type="component" value="Unassembled WGS sequence"/>
</dbReference>
<feature type="compositionally biased region" description="Basic and acidic residues" evidence="1">
    <location>
        <begin position="383"/>
        <end position="396"/>
    </location>
</feature>
<feature type="compositionally biased region" description="Polar residues" evidence="1">
    <location>
        <begin position="175"/>
        <end position="190"/>
    </location>
</feature>
<feature type="compositionally biased region" description="Low complexity" evidence="1">
    <location>
        <begin position="200"/>
        <end position="221"/>
    </location>
</feature>
<protein>
    <submittedName>
        <fullName evidence="2">Uncharacterized protein</fullName>
    </submittedName>
</protein>
<sequence>MARDVESPYPANAVFGVHRGFKAGVYTAYRDFLAQTADYPGGKELWAVFTDPQHAQEYVSTGRCPVHPLAQKPTAGVIPMPDSSARSLPTPDASPETDAQPPSLPTRHRDSTSAPLTARASLPYPGTTRKPRAVKSDLDSDGDTEPEDDFKPSSASLPATMAKNALPRRPYKPGITQSAVVRSLSGNSGMAPTPTPVGNTAPAAPKTAAPSTAPVSAPVPSRRTQHAPPTASGSGWKAAPAAPAPVYSTPALVPTRAPVPAPAIVPEFARQPRPHGTYEQCGHCDGTGWIPTPAQPTAIPLPPPPVVQTPSRPRANPTTNLRIVSDSDYTTSSGANKNRTPSGSGLRVSLIGGVGPERTPKRDPKRVVSDPVMTRRGRVTSDGAKDKGKGKARAVEPMDTDSEAGPSAYKYLIYALILAALIQYDKVIRLFTLVYRYA</sequence>
<evidence type="ECO:0000313" key="2">
    <source>
        <dbReference type="EMBL" id="CAE6482921.1"/>
    </source>
</evidence>
<evidence type="ECO:0000256" key="1">
    <source>
        <dbReference type="SAM" id="MobiDB-lite"/>
    </source>
</evidence>
<organism evidence="2 3">
    <name type="scientific">Rhizoctonia solani</name>
    <dbReference type="NCBI Taxonomy" id="456999"/>
    <lineage>
        <taxon>Eukaryota</taxon>
        <taxon>Fungi</taxon>
        <taxon>Dikarya</taxon>
        <taxon>Basidiomycota</taxon>
        <taxon>Agaricomycotina</taxon>
        <taxon>Agaricomycetes</taxon>
        <taxon>Cantharellales</taxon>
        <taxon>Ceratobasidiaceae</taxon>
        <taxon>Rhizoctonia</taxon>
    </lineage>
</organism>
<accession>A0A8H3H650</accession>
<feature type="compositionally biased region" description="Basic and acidic residues" evidence="1">
    <location>
        <begin position="358"/>
        <end position="368"/>
    </location>
</feature>
<feature type="region of interest" description="Disordered" evidence="1">
    <location>
        <begin position="70"/>
        <end position="243"/>
    </location>
</feature>
<feature type="compositionally biased region" description="Polar residues" evidence="1">
    <location>
        <begin position="316"/>
        <end position="343"/>
    </location>
</feature>
<reference evidence="2" key="1">
    <citation type="submission" date="2021-01" db="EMBL/GenBank/DDBJ databases">
        <authorList>
            <person name="Kaushik A."/>
        </authorList>
    </citation>
    <scope>NUCLEOTIDE SEQUENCE</scope>
    <source>
        <strain evidence="2">AG3-T5</strain>
    </source>
</reference>
<feature type="region of interest" description="Disordered" evidence="1">
    <location>
        <begin position="293"/>
        <end position="401"/>
    </location>
</feature>
<dbReference type="AlphaFoldDB" id="A0A8H3H650"/>
<dbReference type="EMBL" id="CAJMWW010000670">
    <property type="protein sequence ID" value="CAE6482921.1"/>
    <property type="molecule type" value="Genomic_DNA"/>
</dbReference>
<feature type="compositionally biased region" description="Acidic residues" evidence="1">
    <location>
        <begin position="139"/>
        <end position="148"/>
    </location>
</feature>
<name>A0A8H3H650_9AGAM</name>
<comment type="caution">
    <text evidence="2">The sequence shown here is derived from an EMBL/GenBank/DDBJ whole genome shotgun (WGS) entry which is preliminary data.</text>
</comment>
<proteinExistence type="predicted"/>
<gene>
    <name evidence="2" type="ORF">RDB_LOCUS213385</name>
</gene>
<evidence type="ECO:0000313" key="3">
    <source>
        <dbReference type="Proteomes" id="UP000663841"/>
    </source>
</evidence>